<evidence type="ECO:0000256" key="1">
    <source>
        <dbReference type="ARBA" id="ARBA00004141"/>
    </source>
</evidence>
<keyword evidence="2 9" id="KW-0812">Transmembrane</keyword>
<dbReference type="PANTHER" id="PTHR24092">
    <property type="entry name" value="PROBABLE PHOSPHOLIPID-TRANSPORTING ATPASE"/>
    <property type="match status" value="1"/>
</dbReference>
<dbReference type="InterPro" id="IPR044492">
    <property type="entry name" value="P_typ_ATPase_HD_dom"/>
</dbReference>
<dbReference type="GO" id="GO:0016887">
    <property type="term" value="F:ATP hydrolysis activity"/>
    <property type="evidence" value="ECO:0007669"/>
    <property type="project" value="InterPro"/>
</dbReference>
<dbReference type="InterPro" id="IPR008250">
    <property type="entry name" value="ATPase_P-typ_transduc_dom_A_sf"/>
</dbReference>
<feature type="domain" description="P-type ATPase N-terminal" evidence="11">
    <location>
        <begin position="38"/>
        <end position="93"/>
    </location>
</feature>
<evidence type="ECO:0000256" key="5">
    <source>
        <dbReference type="ARBA" id="ARBA00022967"/>
    </source>
</evidence>
<feature type="transmembrane region" description="Helical" evidence="9">
    <location>
        <begin position="974"/>
        <end position="992"/>
    </location>
</feature>
<dbReference type="InterPro" id="IPR059000">
    <property type="entry name" value="ATPase_P-type_domA"/>
</dbReference>
<feature type="transmembrane region" description="Helical" evidence="9">
    <location>
        <begin position="998"/>
        <end position="1018"/>
    </location>
</feature>
<keyword evidence="5" id="KW-1278">Translocase</keyword>
<evidence type="ECO:0000313" key="14">
    <source>
        <dbReference type="Proteomes" id="UP000572268"/>
    </source>
</evidence>
<name>A0A7J6MJL5_PEROL</name>
<dbReference type="GO" id="GO:0140326">
    <property type="term" value="F:ATPase-coupled intramembrane lipid transporter activity"/>
    <property type="evidence" value="ECO:0007669"/>
    <property type="project" value="TreeGrafter"/>
</dbReference>
<keyword evidence="3" id="KW-0479">Metal-binding</keyword>
<dbReference type="InterPro" id="IPR018303">
    <property type="entry name" value="ATPase_P-typ_P_site"/>
</dbReference>
<feature type="region of interest" description="Disordered" evidence="8">
    <location>
        <begin position="213"/>
        <end position="236"/>
    </location>
</feature>
<dbReference type="InterPro" id="IPR001757">
    <property type="entry name" value="P_typ_ATPase"/>
</dbReference>
<feature type="transmembrane region" description="Helical" evidence="9">
    <location>
        <begin position="1600"/>
        <end position="1622"/>
    </location>
</feature>
<dbReference type="Pfam" id="PF16209">
    <property type="entry name" value="PhoLip_ATPase_N"/>
    <property type="match status" value="2"/>
</dbReference>
<feature type="transmembrane region" description="Helical" evidence="9">
    <location>
        <begin position="1138"/>
        <end position="1157"/>
    </location>
</feature>
<evidence type="ECO:0000256" key="8">
    <source>
        <dbReference type="SAM" id="MobiDB-lite"/>
    </source>
</evidence>
<evidence type="ECO:0000256" key="4">
    <source>
        <dbReference type="ARBA" id="ARBA00022842"/>
    </source>
</evidence>
<feature type="region of interest" description="Disordered" evidence="8">
    <location>
        <begin position="1457"/>
        <end position="1476"/>
    </location>
</feature>
<feature type="transmembrane region" description="Helical" evidence="9">
    <location>
        <begin position="349"/>
        <end position="369"/>
    </location>
</feature>
<feature type="region of interest" description="Disordered" evidence="8">
    <location>
        <begin position="580"/>
        <end position="606"/>
    </location>
</feature>
<evidence type="ECO:0000259" key="10">
    <source>
        <dbReference type="Pfam" id="PF00122"/>
    </source>
</evidence>
<dbReference type="PROSITE" id="PS00154">
    <property type="entry name" value="ATPASE_E1_E2"/>
    <property type="match status" value="2"/>
</dbReference>
<keyword evidence="6 9" id="KW-1133">Transmembrane helix</keyword>
<accession>A0A7J6MJL5</accession>
<feature type="domain" description="P-type ATPase A" evidence="10">
    <location>
        <begin position="124"/>
        <end position="230"/>
    </location>
</feature>
<feature type="transmembrane region" description="Helical" evidence="9">
    <location>
        <begin position="1070"/>
        <end position="1090"/>
    </location>
</feature>
<dbReference type="Pfam" id="PF13246">
    <property type="entry name" value="Cation_ATPase"/>
    <property type="match status" value="1"/>
</dbReference>
<protein>
    <recommendedName>
        <fullName evidence="15">P-type phospholipid transporter</fullName>
    </recommendedName>
</protein>
<evidence type="ECO:0000313" key="13">
    <source>
        <dbReference type="EMBL" id="KAF4671617.1"/>
    </source>
</evidence>
<dbReference type="PANTHER" id="PTHR24092:SF175">
    <property type="entry name" value="PHOSPHOLIPID-TRANSPORTING ATPASE"/>
    <property type="match status" value="1"/>
</dbReference>
<evidence type="ECO:0000256" key="7">
    <source>
        <dbReference type="ARBA" id="ARBA00023136"/>
    </source>
</evidence>
<dbReference type="InterPro" id="IPR023299">
    <property type="entry name" value="ATPase_P-typ_cyto_dom_N"/>
</dbReference>
<dbReference type="PRINTS" id="PR00119">
    <property type="entry name" value="CATATPASE"/>
</dbReference>
<evidence type="ECO:0000259" key="11">
    <source>
        <dbReference type="Pfam" id="PF16209"/>
    </source>
</evidence>
<sequence length="2141" mass="239321">MSDYVAEYIQRTWRKVRRRERADSALAPYRHAEVGIPNQEYHDNRVSSRRYNWISFLPLSLLFQFRKFSNLFFLLSAVVMLIPNVSSLSPVSALFPLAFVLVVSEIREFVEEYQSYNRDKETNSTKTHKIAEDGTVVAVPWSDLRVGDVVLVMDQEPIPADLVLLLSSHAENAKTGSVAYMETSNLDGETNLKTREAPKLVGKMVIAGSEFTRKRSKTSVTTEPDSNTAGTQQDGAGERMAIKRFATGYNAEDTLGRLVSSMTMDFEAPHPDMYKFKGTVAPLSNTEDEGFAEGLSINNMLLRGCKLRNTPWAVGVVTYAGYDSKAEMNSRAAGLHPSKHSTVENQQNAYVTWLVILLVILCAIVTIVFSTEPSPEDEDFPWYLVGMSYQNPIINFLAFFILLNTLIPMSLWVTLEILKLAQSFLIEWDNQFYDQERDLHARCNAKNMHEELGMVTHVFSDKTGTLTCNKMEFKGAAVGGKTYSLDFNPPAPDAVPEGKKCNAVFSGVLPTDQRLIGLMQQALQEEGVDSQIGQFLMCLALNHSCEHVAGGRINPQHMAEEPAKILSGCIQLFNRKKRRQRVGDDDDSGRLGRDTLGGGMEQQEEPENYQGTLCVAYRMIPLSAWKAIQSEIDAAQAKVAEREHLVSEIDAKEVEVDFTLLGCTAVEDKLQDGVPETIASLRNANITVCMITGDKRETAINIARSCRLVTSKQNVYTMMSQNNMFGGGNFVPIRSLQQLLEAKEPALGVDTPLEPGSLDEQQDVDDDDTDMLLGPNPLAIWELTGEGQDIEDKIRNEQQAKRLVSRTASNASRLPVSPMRVASARSGYSTPDGNPTATTEKFSLVIDGASLATILVNPTSRKKLLEVLTYGQCESAVFCRVNPKQKGEIVHLVKDSLDKRGRVLAIGDGANDINMIHQAHVGVGIFGQEGYQAAGTADYAISRFDDLYRLMFFHGRINYERNTHFINFFIYKNFVYTLCQFWFGIVSFWTGQTVFESWYVLTYNSVFCLAPLFIAALFDKDIDPDLDAPAPKGCGRMPHPPGVTVGVWYEQIVPKLYHRTNQNYNFGSSILLKWIVIGTIQSLLAFYAVWGYWGYTGTPLMSNGQVASYWMMSILLYSFIMVMVTTLIFYYTVEWTKLFIFCNTILNIVIYVAFVYIYDLWFGSDVYRQAVATTGNITFWLILLLITSACVLPIVGAAKLRQLTDHAYFSDQLQERRASYKRKTRREDRNRRRRGHRHSRVGEPDDHHYMDRFMPLEQAMALIGDYDDNDDDCDIIGESSHLYSSNSVSTREYTWATFLPLSIIFQFRRLSNCYFLLAAVLANLPDVGSLNPFASVAPLIFVLIVSVGREFIEEYQAYLRDREINRTLALVVHRDGHLVRRQWSDIHPGDIVIVKEREHFPADLVLLLSSHAENAKTGSVAYMETSNLDGETNLKTREAPKLVGTVLATNPSAVGRRPGSVQLDIGGPSSEDGQASPKVVVEEIADTPLIEDSTSLMNAEIVKLSALVGSFFIDCEAPSTDMMKFQGTIATVSDHTRSSDNTEAVSIDNILLRGCSLRNTPWAAGVVVYAGSETKAIMNSRAHSMGQRKQSTVDKAMNKYVLVLFILQALLCGLATIFTSTYPQAGEEDGDTDPPWYLEGLSYQSEVVTYISYFLLLNTLIPVSLWVSVDVIKFAQSYLIEWDLQLHDEKRDLHARCNAKNMHEELGMVTHVFSDKTGTLTCNKMEFKGAAVGGKTYSEELLEDNSTFLSTVRVRRRTHFTDVLPPSAELVGCFQNALAQHDPNLERFLLGLAINHSCQRVRAKRSAVEDMDTPRGEKTGCCYPCLYLGRQKLGSFRSATTIEKMQESKTGLDCEEGPILYQGTSPDESALVGAAADFGFQFIDRTPLSIELEHPSGGTKEFKVLHVVEFTSERRMMSTVVTDTGPDIPDKIVSVFTKGADSSVVARCVVNADAVLDRTLEHTERMVKSFAEKGYRTLCVAYRELRFSEWEVIAKELHEAQVGDMAFREEKVAKICDERIETELTLLGCTAVEDKLQVSPLAILHFLNGTEFCVVHQTAVMEAAALVSPPCVYRRAVYLVVLAVPYHHQISAQYAFIDARSAREEGVQFVEERVVWGLVDEEEQTEKDPSLSVVPGAFPVS</sequence>
<dbReference type="InterPro" id="IPR023214">
    <property type="entry name" value="HAD_sf"/>
</dbReference>
<dbReference type="SFLD" id="SFLDS00003">
    <property type="entry name" value="Haloacid_Dehalogenase"/>
    <property type="match status" value="1"/>
</dbReference>
<feature type="transmembrane region" description="Helical" evidence="9">
    <location>
        <begin position="1650"/>
        <end position="1669"/>
    </location>
</feature>
<dbReference type="Gene3D" id="3.40.1110.10">
    <property type="entry name" value="Calcium-transporting ATPase, cytoplasmic domain N"/>
    <property type="match status" value="1"/>
</dbReference>
<dbReference type="GO" id="GO:0005524">
    <property type="term" value="F:ATP binding"/>
    <property type="evidence" value="ECO:0007669"/>
    <property type="project" value="InterPro"/>
</dbReference>
<dbReference type="SUPFAM" id="SSF81660">
    <property type="entry name" value="Metal cation-transporting ATPase, ATP-binding domain N"/>
    <property type="match status" value="1"/>
</dbReference>
<dbReference type="SFLD" id="SFLDG00002">
    <property type="entry name" value="C1.7:_P-type_atpase_like"/>
    <property type="match status" value="1"/>
</dbReference>
<feature type="domain" description="P-type ATPase C-terminal" evidence="12">
    <location>
        <begin position="936"/>
        <end position="1196"/>
    </location>
</feature>
<feature type="transmembrane region" description="Helical" evidence="9">
    <location>
        <begin position="1177"/>
        <end position="1198"/>
    </location>
</feature>
<dbReference type="Gene3D" id="2.70.150.10">
    <property type="entry name" value="Calcium-transporting ATPase, cytoplasmic transduction domain A"/>
    <property type="match status" value="2"/>
</dbReference>
<evidence type="ECO:0000256" key="6">
    <source>
        <dbReference type="ARBA" id="ARBA00022989"/>
    </source>
</evidence>
<organism evidence="13 14">
    <name type="scientific">Perkinsus olseni</name>
    <name type="common">Perkinsus atlanticus</name>
    <dbReference type="NCBI Taxonomy" id="32597"/>
    <lineage>
        <taxon>Eukaryota</taxon>
        <taxon>Sar</taxon>
        <taxon>Alveolata</taxon>
        <taxon>Perkinsozoa</taxon>
        <taxon>Perkinsea</taxon>
        <taxon>Perkinsida</taxon>
        <taxon>Perkinsidae</taxon>
        <taxon>Perkinsus</taxon>
    </lineage>
</organism>
<keyword evidence="7 9" id="KW-0472">Membrane</keyword>
<dbReference type="InterPro" id="IPR032631">
    <property type="entry name" value="P-type_ATPase_N"/>
</dbReference>
<evidence type="ECO:0008006" key="15">
    <source>
        <dbReference type="Google" id="ProtNLM"/>
    </source>
</evidence>
<feature type="transmembrane region" description="Helical" evidence="9">
    <location>
        <begin position="1110"/>
        <end position="1131"/>
    </location>
</feature>
<dbReference type="EMBL" id="JABANN010000101">
    <property type="protein sequence ID" value="KAF4671617.1"/>
    <property type="molecule type" value="Genomic_DNA"/>
</dbReference>
<feature type="region of interest" description="Disordered" evidence="8">
    <location>
        <begin position="1219"/>
        <end position="1246"/>
    </location>
</feature>
<dbReference type="InterPro" id="IPR023298">
    <property type="entry name" value="ATPase_P-typ_TM_dom_sf"/>
</dbReference>
<evidence type="ECO:0000259" key="12">
    <source>
        <dbReference type="Pfam" id="PF16212"/>
    </source>
</evidence>
<dbReference type="InterPro" id="IPR032630">
    <property type="entry name" value="P_typ_ATPase_c"/>
</dbReference>
<feature type="compositionally biased region" description="Polar residues" evidence="8">
    <location>
        <begin position="218"/>
        <end position="234"/>
    </location>
</feature>
<dbReference type="InterPro" id="IPR036412">
    <property type="entry name" value="HAD-like_sf"/>
</dbReference>
<dbReference type="SUPFAM" id="SSF81665">
    <property type="entry name" value="Calcium ATPase, transmembrane domain M"/>
    <property type="match status" value="2"/>
</dbReference>
<dbReference type="Proteomes" id="UP000572268">
    <property type="component" value="Unassembled WGS sequence"/>
</dbReference>
<evidence type="ECO:0000256" key="9">
    <source>
        <dbReference type="SAM" id="Phobius"/>
    </source>
</evidence>
<dbReference type="NCBIfam" id="TIGR01494">
    <property type="entry name" value="ATPase_P-type"/>
    <property type="match status" value="1"/>
</dbReference>
<dbReference type="Pfam" id="PF00122">
    <property type="entry name" value="E1-E2_ATPase"/>
    <property type="match status" value="1"/>
</dbReference>
<dbReference type="GO" id="GO:0046872">
    <property type="term" value="F:metal ion binding"/>
    <property type="evidence" value="ECO:0007669"/>
    <property type="project" value="UniProtKB-KW"/>
</dbReference>
<dbReference type="SUPFAM" id="SSF56784">
    <property type="entry name" value="HAD-like"/>
    <property type="match status" value="1"/>
</dbReference>
<dbReference type="Pfam" id="PF16212">
    <property type="entry name" value="PhoLip_ATPase_C"/>
    <property type="match status" value="1"/>
</dbReference>
<gene>
    <name evidence="13" type="ORF">FOL46_000162</name>
</gene>
<comment type="subcellular location">
    <subcellularLocation>
        <location evidence="1">Membrane</location>
        <topology evidence="1">Multi-pass membrane protein</topology>
    </subcellularLocation>
</comment>
<evidence type="ECO:0000256" key="3">
    <source>
        <dbReference type="ARBA" id="ARBA00022723"/>
    </source>
</evidence>
<dbReference type="SUPFAM" id="SSF81653">
    <property type="entry name" value="Calcium ATPase, transduction domain A"/>
    <property type="match status" value="2"/>
</dbReference>
<dbReference type="GO" id="GO:0045332">
    <property type="term" value="P:phospholipid translocation"/>
    <property type="evidence" value="ECO:0007669"/>
    <property type="project" value="TreeGrafter"/>
</dbReference>
<proteinExistence type="predicted"/>
<dbReference type="GO" id="GO:0005886">
    <property type="term" value="C:plasma membrane"/>
    <property type="evidence" value="ECO:0007669"/>
    <property type="project" value="TreeGrafter"/>
</dbReference>
<evidence type="ECO:0000256" key="2">
    <source>
        <dbReference type="ARBA" id="ARBA00022692"/>
    </source>
</evidence>
<feature type="domain" description="P-type ATPase N-terminal" evidence="11">
    <location>
        <begin position="1280"/>
        <end position="1335"/>
    </location>
</feature>
<dbReference type="SFLD" id="SFLDF00027">
    <property type="entry name" value="p-type_atpase"/>
    <property type="match status" value="1"/>
</dbReference>
<keyword evidence="4" id="KW-0460">Magnesium</keyword>
<reference evidence="13 14" key="1">
    <citation type="submission" date="2020-04" db="EMBL/GenBank/DDBJ databases">
        <title>Perkinsus olseni comparative genomics.</title>
        <authorList>
            <person name="Bogema D.R."/>
        </authorList>
    </citation>
    <scope>NUCLEOTIDE SEQUENCE [LARGE SCALE GENOMIC DNA]</scope>
    <source>
        <strain evidence="13">ATCC PRA-31</strain>
    </source>
</reference>
<dbReference type="Gene3D" id="3.40.50.1000">
    <property type="entry name" value="HAD superfamily/HAD-like"/>
    <property type="match status" value="1"/>
</dbReference>
<comment type="caution">
    <text evidence="13">The sequence shown here is derived from an EMBL/GenBank/DDBJ whole genome shotgun (WGS) entry which is preliminary data.</text>
</comment>
<feature type="transmembrane region" description="Helical" evidence="9">
    <location>
        <begin position="389"/>
        <end position="415"/>
    </location>
</feature>